<evidence type="ECO:0000256" key="8">
    <source>
        <dbReference type="SAM" id="MobiDB-lite"/>
    </source>
</evidence>
<feature type="transmembrane region" description="Helical" evidence="9">
    <location>
        <begin position="145"/>
        <end position="164"/>
    </location>
</feature>
<evidence type="ECO:0000256" key="1">
    <source>
        <dbReference type="ARBA" id="ARBA00004651"/>
    </source>
</evidence>
<feature type="domain" description="Major facilitator superfamily (MFS) profile" evidence="10">
    <location>
        <begin position="19"/>
        <end position="479"/>
    </location>
</feature>
<keyword evidence="7" id="KW-0046">Antibiotic resistance</keyword>
<keyword evidence="6 9" id="KW-0472">Membrane</keyword>
<dbReference type="InterPro" id="IPR011701">
    <property type="entry name" value="MFS"/>
</dbReference>
<dbReference type="Gene3D" id="1.20.1720.10">
    <property type="entry name" value="Multidrug resistance protein D"/>
    <property type="match status" value="1"/>
</dbReference>
<feature type="transmembrane region" description="Helical" evidence="9">
    <location>
        <begin position="86"/>
        <end position="104"/>
    </location>
</feature>
<keyword evidence="4 9" id="KW-0812">Transmembrane</keyword>
<keyword evidence="5 9" id="KW-1133">Transmembrane helix</keyword>
<reference evidence="12" key="1">
    <citation type="submission" date="2023-07" db="EMBL/GenBank/DDBJ databases">
        <title>30 novel species of actinomycetes from the DSMZ collection.</title>
        <authorList>
            <person name="Nouioui I."/>
        </authorList>
    </citation>
    <scope>NUCLEOTIDE SEQUENCE [LARGE SCALE GENOMIC DNA]</scope>
    <source>
        <strain evidence="12">DSM 44918</strain>
    </source>
</reference>
<keyword evidence="12" id="KW-1185">Reference proteome</keyword>
<organism evidence="11 12">
    <name type="scientific">Streptomyces millisiae</name>
    <dbReference type="NCBI Taxonomy" id="3075542"/>
    <lineage>
        <taxon>Bacteria</taxon>
        <taxon>Bacillati</taxon>
        <taxon>Actinomycetota</taxon>
        <taxon>Actinomycetes</taxon>
        <taxon>Kitasatosporales</taxon>
        <taxon>Streptomycetaceae</taxon>
        <taxon>Streptomyces</taxon>
    </lineage>
</organism>
<keyword evidence="3" id="KW-1003">Cell membrane</keyword>
<evidence type="ECO:0000256" key="3">
    <source>
        <dbReference type="ARBA" id="ARBA00022475"/>
    </source>
</evidence>
<dbReference type="Gene3D" id="3.40.50.720">
    <property type="entry name" value="NAD(P)-binding Rossmann-like Domain"/>
    <property type="match status" value="1"/>
</dbReference>
<evidence type="ECO:0000256" key="9">
    <source>
        <dbReference type="SAM" id="Phobius"/>
    </source>
</evidence>
<dbReference type="NCBIfam" id="NF005395">
    <property type="entry name" value="PRK06940.1"/>
    <property type="match status" value="1"/>
</dbReference>
<comment type="caution">
    <text evidence="11">The sequence shown here is derived from an EMBL/GenBank/DDBJ whole genome shotgun (WGS) entry which is preliminary data.</text>
</comment>
<dbReference type="PANTHER" id="PTHR42718:SF46">
    <property type="entry name" value="BLR6921 PROTEIN"/>
    <property type="match status" value="1"/>
</dbReference>
<feature type="region of interest" description="Disordered" evidence="8">
    <location>
        <begin position="398"/>
        <end position="442"/>
    </location>
</feature>
<comment type="subcellular location">
    <subcellularLocation>
        <location evidence="1">Cell membrane</location>
        <topology evidence="1">Multi-pass membrane protein</topology>
    </subcellularLocation>
</comment>
<protein>
    <submittedName>
        <fullName evidence="11">SDR family oxidoreductase</fullName>
    </submittedName>
</protein>
<evidence type="ECO:0000256" key="2">
    <source>
        <dbReference type="ARBA" id="ARBA00022448"/>
    </source>
</evidence>
<feature type="transmembrane region" description="Helical" evidence="9">
    <location>
        <begin position="364"/>
        <end position="384"/>
    </location>
</feature>
<dbReference type="SUPFAM" id="SSF103473">
    <property type="entry name" value="MFS general substrate transporter"/>
    <property type="match status" value="1"/>
</dbReference>
<dbReference type="SUPFAM" id="SSF51735">
    <property type="entry name" value="NAD(P)-binding Rossmann-fold domains"/>
    <property type="match status" value="1"/>
</dbReference>
<keyword evidence="2" id="KW-0813">Transport</keyword>
<dbReference type="InterPro" id="IPR036259">
    <property type="entry name" value="MFS_trans_sf"/>
</dbReference>
<evidence type="ECO:0000313" key="11">
    <source>
        <dbReference type="EMBL" id="MDT0323087.1"/>
    </source>
</evidence>
<dbReference type="InterPro" id="IPR036291">
    <property type="entry name" value="NAD(P)-bd_dom_sf"/>
</dbReference>
<evidence type="ECO:0000256" key="4">
    <source>
        <dbReference type="ARBA" id="ARBA00022692"/>
    </source>
</evidence>
<feature type="transmembrane region" description="Helical" evidence="9">
    <location>
        <begin position="20"/>
        <end position="41"/>
    </location>
</feature>
<proteinExistence type="predicted"/>
<dbReference type="InterPro" id="IPR002347">
    <property type="entry name" value="SDR_fam"/>
</dbReference>
<dbReference type="PRINTS" id="PR00081">
    <property type="entry name" value="GDHRDH"/>
</dbReference>
<name>A0ABU2LZR7_9ACTN</name>
<feature type="transmembrane region" description="Helical" evidence="9">
    <location>
        <begin position="176"/>
        <end position="195"/>
    </location>
</feature>
<evidence type="ECO:0000256" key="7">
    <source>
        <dbReference type="ARBA" id="ARBA00023251"/>
    </source>
</evidence>
<evidence type="ECO:0000256" key="5">
    <source>
        <dbReference type="ARBA" id="ARBA00022989"/>
    </source>
</evidence>
<dbReference type="EMBL" id="JAVREM010000085">
    <property type="protein sequence ID" value="MDT0323087.1"/>
    <property type="molecule type" value="Genomic_DNA"/>
</dbReference>
<feature type="transmembrane region" description="Helical" evidence="9">
    <location>
        <begin position="339"/>
        <end position="358"/>
    </location>
</feature>
<sequence>MSTPPASQAPALDPQRWKTLVFIAIAQLMVVLDATVVNIALPQAQRDLGISDGGRQWVITAYSLAFGGLLLFGGRVGDLWGRKRSFVVGLAGFALASALGGAAANTGMLLAARALQGVFGALLAPAALSLLTVAFTEAKERARAFGIFGAIAAAGGAVGLLLGGALTEYVDWRWCMYVNIVFAVVAAAGAVLFVQDRDDRNRERLDVLGAVLATAGLVALVYGFARAEEDGWGSGVTIGMFLAAVVLLAVFVLAESRVRSPLLPLHVITDRDRGGAYLSVGLAMIAMFGQFLFLTYFLQLNKGYSPVMSGIAFLPLVTCLVIGSTQLSARLVNRVPARYLMGPGFLLGSLGMLVLTRLEVDSSFWTHVLPAEILLGLGIGMATMPGMSLATARIRPQDAGVAASPPPPASACTRPECDSSTTDAPTRAPPAGPAPHAERRVPDQLKPWRSTMKKDIAVIVGSGSIGRAIARRVGNGRTLLLADHNETNLGAAAERLRGEGYDVTVQATDVADPAAVAALADAASALGPVTQVVHTAGVSPVQASTERVLHVDLLGTALVLETFGRVIAPGGAGVVISSMAGHMQSPYAPEIEHALAYTETSRLLGLPFLQPEEVGNSGDAYALSKRGNALRVRAAAIPWGERGARVNCVSPGIILTPLAQAELSGPGSEIYREMIETSAAGRVGTPDEVAEAAAFLLGRQAGFVTGSDLLMDGGVIAAMRAGLLSWASTEEG</sequence>
<dbReference type="Pfam" id="PF13561">
    <property type="entry name" value="adh_short_C2"/>
    <property type="match status" value="1"/>
</dbReference>
<feature type="transmembrane region" description="Helical" evidence="9">
    <location>
        <begin position="56"/>
        <end position="74"/>
    </location>
</feature>
<dbReference type="Pfam" id="PF00106">
    <property type="entry name" value="adh_short"/>
    <property type="match status" value="1"/>
</dbReference>
<dbReference type="InterPro" id="IPR020846">
    <property type="entry name" value="MFS_dom"/>
</dbReference>
<dbReference type="CDD" id="cd17321">
    <property type="entry name" value="MFS_MMR_MDR_like"/>
    <property type="match status" value="1"/>
</dbReference>
<dbReference type="Pfam" id="PF07690">
    <property type="entry name" value="MFS_1"/>
    <property type="match status" value="1"/>
</dbReference>
<dbReference type="PROSITE" id="PS50850">
    <property type="entry name" value="MFS"/>
    <property type="match status" value="1"/>
</dbReference>
<feature type="transmembrane region" description="Helical" evidence="9">
    <location>
        <begin position="304"/>
        <end position="327"/>
    </location>
</feature>
<feature type="transmembrane region" description="Helical" evidence="9">
    <location>
        <begin position="231"/>
        <end position="254"/>
    </location>
</feature>
<feature type="transmembrane region" description="Helical" evidence="9">
    <location>
        <begin position="207"/>
        <end position="225"/>
    </location>
</feature>
<feature type="transmembrane region" description="Helical" evidence="9">
    <location>
        <begin position="110"/>
        <end position="133"/>
    </location>
</feature>
<feature type="transmembrane region" description="Helical" evidence="9">
    <location>
        <begin position="275"/>
        <end position="298"/>
    </location>
</feature>
<evidence type="ECO:0000259" key="10">
    <source>
        <dbReference type="PROSITE" id="PS50850"/>
    </source>
</evidence>
<dbReference type="PANTHER" id="PTHR42718">
    <property type="entry name" value="MAJOR FACILITATOR SUPERFAMILY MULTIDRUG TRANSPORTER MFSC"/>
    <property type="match status" value="1"/>
</dbReference>
<accession>A0ABU2LZR7</accession>
<gene>
    <name evidence="11" type="ORF">RNC47_32735</name>
</gene>
<dbReference type="Proteomes" id="UP001183420">
    <property type="component" value="Unassembled WGS sequence"/>
</dbReference>
<evidence type="ECO:0000256" key="6">
    <source>
        <dbReference type="ARBA" id="ARBA00023136"/>
    </source>
</evidence>
<dbReference type="CDD" id="cd05233">
    <property type="entry name" value="SDR_c"/>
    <property type="match status" value="1"/>
</dbReference>
<dbReference type="Gene3D" id="1.20.1250.20">
    <property type="entry name" value="MFS general substrate transporter like domains"/>
    <property type="match status" value="1"/>
</dbReference>
<evidence type="ECO:0000313" key="12">
    <source>
        <dbReference type="Proteomes" id="UP001183420"/>
    </source>
</evidence>